<protein>
    <recommendedName>
        <fullName evidence="8">Nudix hydrolase domain-containing protein</fullName>
    </recommendedName>
</protein>
<proteinExistence type="predicted"/>
<dbReference type="InterPro" id="IPR015797">
    <property type="entry name" value="NUDIX_hydrolase-like_dom_sf"/>
</dbReference>
<organism evidence="9">
    <name type="scientific">Timema bartmani</name>
    <dbReference type="NCBI Taxonomy" id="61472"/>
    <lineage>
        <taxon>Eukaryota</taxon>
        <taxon>Metazoa</taxon>
        <taxon>Ecdysozoa</taxon>
        <taxon>Arthropoda</taxon>
        <taxon>Hexapoda</taxon>
        <taxon>Insecta</taxon>
        <taxon>Pterygota</taxon>
        <taxon>Neoptera</taxon>
        <taxon>Polyneoptera</taxon>
        <taxon>Phasmatodea</taxon>
        <taxon>Timematodea</taxon>
        <taxon>Timematoidea</taxon>
        <taxon>Timematidae</taxon>
        <taxon>Timema</taxon>
    </lineage>
</organism>
<evidence type="ECO:0000313" key="9">
    <source>
        <dbReference type="EMBL" id="CAD7441310.1"/>
    </source>
</evidence>
<reference evidence="9" key="1">
    <citation type="submission" date="2020-11" db="EMBL/GenBank/DDBJ databases">
        <authorList>
            <person name="Tran Van P."/>
        </authorList>
    </citation>
    <scope>NUCLEOTIDE SEQUENCE</scope>
</reference>
<dbReference type="GO" id="GO:0046872">
    <property type="term" value="F:metal ion binding"/>
    <property type="evidence" value="ECO:0007669"/>
    <property type="project" value="UniProtKB-KW"/>
</dbReference>
<keyword evidence="4" id="KW-0378">Hydrolase</keyword>
<feature type="compositionally biased region" description="Polar residues" evidence="7">
    <location>
        <begin position="185"/>
        <end position="194"/>
    </location>
</feature>
<name>A0A7R9ETV3_9NEOP</name>
<dbReference type="GO" id="GO:0010945">
    <property type="term" value="F:coenzyme A diphosphatase activity"/>
    <property type="evidence" value="ECO:0007669"/>
    <property type="project" value="InterPro"/>
</dbReference>
<dbReference type="InterPro" id="IPR000086">
    <property type="entry name" value="NUDIX_hydrolase_dom"/>
</dbReference>
<dbReference type="Gene3D" id="3.90.79.10">
    <property type="entry name" value="Nucleoside Triphosphate Pyrophosphohydrolase"/>
    <property type="match status" value="1"/>
</dbReference>
<evidence type="ECO:0000259" key="8">
    <source>
        <dbReference type="PROSITE" id="PS51462"/>
    </source>
</evidence>
<gene>
    <name evidence="9" type="ORF">TBIB3V08_LOCUS3781</name>
</gene>
<dbReference type="AlphaFoldDB" id="A0A7R9ETV3"/>
<keyword evidence="5" id="KW-0460">Magnesium</keyword>
<dbReference type="SUPFAM" id="SSF55811">
    <property type="entry name" value="Nudix"/>
    <property type="match status" value="1"/>
</dbReference>
<comment type="cofactor">
    <cofactor evidence="2">
        <name>Mg(2+)</name>
        <dbReference type="ChEBI" id="CHEBI:18420"/>
    </cofactor>
</comment>
<evidence type="ECO:0000256" key="5">
    <source>
        <dbReference type="ARBA" id="ARBA00022842"/>
    </source>
</evidence>
<dbReference type="PANTHER" id="PTHR12992:SF11">
    <property type="entry name" value="MITOCHONDRIAL COENZYME A DIPHOSPHATASE NUDT8"/>
    <property type="match status" value="1"/>
</dbReference>
<keyword evidence="6" id="KW-0464">Manganese</keyword>
<evidence type="ECO:0000256" key="4">
    <source>
        <dbReference type="ARBA" id="ARBA00022801"/>
    </source>
</evidence>
<evidence type="ECO:0000256" key="7">
    <source>
        <dbReference type="SAM" id="MobiDB-lite"/>
    </source>
</evidence>
<feature type="region of interest" description="Disordered" evidence="7">
    <location>
        <begin position="172"/>
        <end position="194"/>
    </location>
</feature>
<dbReference type="PROSITE" id="PS51462">
    <property type="entry name" value="NUDIX"/>
    <property type="match status" value="1"/>
</dbReference>
<dbReference type="EMBL" id="OD565276">
    <property type="protein sequence ID" value="CAD7441310.1"/>
    <property type="molecule type" value="Genomic_DNA"/>
</dbReference>
<dbReference type="Pfam" id="PF00293">
    <property type="entry name" value="NUDIX"/>
    <property type="match status" value="1"/>
</dbReference>
<dbReference type="CDD" id="cd03426">
    <property type="entry name" value="NUDIX_CoAse_Nudt7"/>
    <property type="match status" value="1"/>
</dbReference>
<dbReference type="InterPro" id="IPR045121">
    <property type="entry name" value="CoAse"/>
</dbReference>
<evidence type="ECO:0000256" key="3">
    <source>
        <dbReference type="ARBA" id="ARBA00022723"/>
    </source>
</evidence>
<keyword evidence="3" id="KW-0479">Metal-binding</keyword>
<sequence length="194" mass="21579">MLRCASSKGETRSVNGEVSLLYTVRSPDLKRNSGQVSFPGGLMDKTDKDLQETALRETFEELGIKKSSVQIWGHGWPHSDPIRAPGTRSQNQLRPLGARPVQRYRRDFLQTSTLEASHKLSSRGAASELLRGVCKTGFNSLCYQDCIHVCWRWRELENLVSAIRITDMAAGGETAGTREHRGSQVEASTTVHSH</sequence>
<dbReference type="PANTHER" id="PTHR12992">
    <property type="entry name" value="NUDIX HYDROLASE"/>
    <property type="match status" value="1"/>
</dbReference>
<evidence type="ECO:0000256" key="2">
    <source>
        <dbReference type="ARBA" id="ARBA00001946"/>
    </source>
</evidence>
<accession>A0A7R9ETV3</accession>
<evidence type="ECO:0000256" key="6">
    <source>
        <dbReference type="ARBA" id="ARBA00023211"/>
    </source>
</evidence>
<comment type="cofactor">
    <cofactor evidence="1">
        <name>Mn(2+)</name>
        <dbReference type="ChEBI" id="CHEBI:29035"/>
    </cofactor>
</comment>
<evidence type="ECO:0000256" key="1">
    <source>
        <dbReference type="ARBA" id="ARBA00001936"/>
    </source>
</evidence>
<feature type="domain" description="Nudix hydrolase" evidence="8">
    <location>
        <begin position="1"/>
        <end position="176"/>
    </location>
</feature>